<reference evidence="2 3" key="1">
    <citation type="submission" date="2020-08" db="EMBL/GenBank/DDBJ databases">
        <title>A Genomic Blueprint of the Chicken Gut Microbiome.</title>
        <authorList>
            <person name="Gilroy R."/>
            <person name="Ravi A."/>
            <person name="Getino M."/>
            <person name="Pursley I."/>
            <person name="Horton D.L."/>
            <person name="Alikhan N.-F."/>
            <person name="Baker D."/>
            <person name="Gharbi K."/>
            <person name="Hall N."/>
            <person name="Watson M."/>
            <person name="Adriaenssens E.M."/>
            <person name="Foster-Nyarko E."/>
            <person name="Jarju S."/>
            <person name="Secka A."/>
            <person name="Antonio M."/>
            <person name="Oren A."/>
            <person name="Chaudhuri R."/>
            <person name="La Ragione R.M."/>
            <person name="Hildebrand F."/>
            <person name="Pallen M.J."/>
        </authorList>
    </citation>
    <scope>NUCLEOTIDE SEQUENCE [LARGE SCALE GENOMIC DNA]</scope>
    <source>
        <strain evidence="2 3">Sa2BUA9</strain>
    </source>
</reference>
<comment type="caution">
    <text evidence="2">The sequence shown here is derived from an EMBL/GenBank/DDBJ whole genome shotgun (WGS) entry which is preliminary data.</text>
</comment>
<dbReference type="Proteomes" id="UP000640786">
    <property type="component" value="Unassembled WGS sequence"/>
</dbReference>
<name>A0ABR8R5I0_9BACI</name>
<dbReference type="EMBL" id="JACSQO010000001">
    <property type="protein sequence ID" value="MBD7943053.1"/>
    <property type="molecule type" value="Genomic_DNA"/>
</dbReference>
<gene>
    <name evidence="2" type="ORF">H9650_02900</name>
</gene>
<keyword evidence="3" id="KW-1185">Reference proteome</keyword>
<protein>
    <submittedName>
        <fullName evidence="2">NERD domain-containing protein</fullName>
    </submittedName>
</protein>
<dbReference type="InterPro" id="IPR011528">
    <property type="entry name" value="NERD"/>
</dbReference>
<accession>A0ABR8R5I0</accession>
<dbReference type="Pfam" id="PF08378">
    <property type="entry name" value="NERD"/>
    <property type="match status" value="1"/>
</dbReference>
<feature type="domain" description="NERD" evidence="1">
    <location>
        <begin position="31"/>
        <end position="146"/>
    </location>
</feature>
<dbReference type="PROSITE" id="PS50965">
    <property type="entry name" value="NERD"/>
    <property type="match status" value="1"/>
</dbReference>
<organism evidence="2 3">
    <name type="scientific">Psychrobacillus faecigallinarum</name>
    <dbReference type="NCBI Taxonomy" id="2762235"/>
    <lineage>
        <taxon>Bacteria</taxon>
        <taxon>Bacillati</taxon>
        <taxon>Bacillota</taxon>
        <taxon>Bacilli</taxon>
        <taxon>Bacillales</taxon>
        <taxon>Bacillaceae</taxon>
        <taxon>Psychrobacillus</taxon>
    </lineage>
</organism>
<sequence>MYPVQKILLKRLLGEHEKYMLVADDIRRSESGDRGEDRLVAKLDELRLSGNLQVFSDVGLVLEDWKVQIDCLIVSDRCCMVIESKNMSGNLYFKEEEFYKEVDGIETPFPNPYFQLTRNIRFMKEFLRNVCPTMKVTGAVIITAKSSRIREKPSHYPIFKLESMMEKIYQMHSNGLHEPVSLVKFEEITSHIEKNLSPYIMPPLCEYYRISPRDLVRGVECPKCGTLGMLRHSTTWKCPSCGKNDRNAHIAAVYEYFQLINNEITNRAFRDFCKIESKYSASRMLNSMKNLKGYGKANKRYFKLK</sequence>
<dbReference type="RefSeq" id="WP_191696515.1">
    <property type="nucleotide sequence ID" value="NZ_JACSQO010000001.1"/>
</dbReference>
<evidence type="ECO:0000313" key="3">
    <source>
        <dbReference type="Proteomes" id="UP000640786"/>
    </source>
</evidence>
<evidence type="ECO:0000313" key="2">
    <source>
        <dbReference type="EMBL" id="MBD7943053.1"/>
    </source>
</evidence>
<evidence type="ECO:0000259" key="1">
    <source>
        <dbReference type="PROSITE" id="PS50965"/>
    </source>
</evidence>
<proteinExistence type="predicted"/>